<dbReference type="GO" id="GO:0005886">
    <property type="term" value="C:plasma membrane"/>
    <property type="evidence" value="ECO:0007669"/>
    <property type="project" value="UniProtKB-SubCell"/>
</dbReference>
<evidence type="ECO:0000256" key="1">
    <source>
        <dbReference type="SAM" id="Phobius"/>
    </source>
</evidence>
<dbReference type="GO" id="GO:0140359">
    <property type="term" value="F:ABC-type transporter activity"/>
    <property type="evidence" value="ECO:0007669"/>
    <property type="project" value="InterPro"/>
</dbReference>
<dbReference type="PANTHER" id="PTHR37305">
    <property type="entry name" value="INTEGRAL MEMBRANE PROTEIN-RELATED"/>
    <property type="match status" value="1"/>
</dbReference>
<feature type="transmembrane region" description="Helical" evidence="1">
    <location>
        <begin position="92"/>
        <end position="122"/>
    </location>
</feature>
<gene>
    <name evidence="2" type="ORF">CUS_6961</name>
</gene>
<keyword evidence="3" id="KW-1185">Reference proteome</keyword>
<protein>
    <submittedName>
        <fullName evidence="2">Putative membrane protein</fullName>
    </submittedName>
</protein>
<dbReference type="PANTHER" id="PTHR37305:SF1">
    <property type="entry name" value="MEMBRANE PROTEIN"/>
    <property type="match status" value="1"/>
</dbReference>
<feature type="transmembrane region" description="Helical" evidence="1">
    <location>
        <begin position="134"/>
        <end position="154"/>
    </location>
</feature>
<feature type="transmembrane region" description="Helical" evidence="1">
    <location>
        <begin position="232"/>
        <end position="254"/>
    </location>
</feature>
<dbReference type="EMBL" id="ADKM02000134">
    <property type="protein sequence ID" value="EGC01109.1"/>
    <property type="molecule type" value="Genomic_DNA"/>
</dbReference>
<name>E9SHY3_RUMAL</name>
<feature type="transmembrane region" description="Helical" evidence="1">
    <location>
        <begin position="12"/>
        <end position="32"/>
    </location>
</feature>
<accession>E9SHY3</accession>
<dbReference type="Proteomes" id="UP000004259">
    <property type="component" value="Unassembled WGS sequence"/>
</dbReference>
<sequence length="260" mass="29000">MIKAQIYQLSRSISTYIILIVSAAILVLFFAAEGFGSEQLNGSCFAVNSAEMYSECLPMFVMLYTAIICAGDMKDKTMNYEMLSGTKRIYVYCGRIIVSLLVNTLLTVILFAVPTLIISAIYGWGYTVPVSDVILRWVSALLPIMRLTMFYAMVSFIFKSPVLVCALGYVLTFLEMILSLLIQEMFSGKIIPMYCMSFYNMTTLLCPENYGYGFAEEKDIMVVKDLLRTSTALHGMAAGMLGIVIFGVLGYLAFRKKDMG</sequence>
<feature type="transmembrane region" description="Helical" evidence="1">
    <location>
        <begin position="161"/>
        <end position="182"/>
    </location>
</feature>
<keyword evidence="1" id="KW-0472">Membrane</keyword>
<proteinExistence type="predicted"/>
<evidence type="ECO:0000313" key="3">
    <source>
        <dbReference type="Proteomes" id="UP000004259"/>
    </source>
</evidence>
<reference evidence="2 3" key="1">
    <citation type="submission" date="2011-02" db="EMBL/GenBank/DDBJ databases">
        <authorList>
            <person name="Nelson K.E."/>
            <person name="Sutton G."/>
            <person name="Torralba M."/>
            <person name="Durkin S."/>
            <person name="Harkins D."/>
            <person name="Montgomery R."/>
            <person name="Ziemer C."/>
            <person name="Klaassens E."/>
            <person name="Ocuiv P."/>
            <person name="Morrison M."/>
        </authorList>
    </citation>
    <scope>NUCLEOTIDE SEQUENCE [LARGE SCALE GENOMIC DNA]</scope>
    <source>
        <strain evidence="2 3">8</strain>
    </source>
</reference>
<keyword evidence="1" id="KW-0812">Transmembrane</keyword>
<evidence type="ECO:0000313" key="2">
    <source>
        <dbReference type="EMBL" id="EGC01109.1"/>
    </source>
</evidence>
<dbReference type="STRING" id="246199.CUS_6961"/>
<feature type="transmembrane region" description="Helical" evidence="1">
    <location>
        <begin position="52"/>
        <end position="71"/>
    </location>
</feature>
<comment type="caution">
    <text evidence="2">The sequence shown here is derived from an EMBL/GenBank/DDBJ whole genome shotgun (WGS) entry which is preliminary data.</text>
</comment>
<organism evidence="2 3">
    <name type="scientific">Ruminococcus albus 8</name>
    <dbReference type="NCBI Taxonomy" id="246199"/>
    <lineage>
        <taxon>Bacteria</taxon>
        <taxon>Bacillati</taxon>
        <taxon>Bacillota</taxon>
        <taxon>Clostridia</taxon>
        <taxon>Eubacteriales</taxon>
        <taxon>Oscillospiraceae</taxon>
        <taxon>Ruminococcus</taxon>
    </lineage>
</organism>
<keyword evidence="1" id="KW-1133">Transmembrane helix</keyword>
<dbReference type="eggNOG" id="COG1277">
    <property type="taxonomic scope" value="Bacteria"/>
</dbReference>
<dbReference type="AlphaFoldDB" id="E9SHY3"/>